<organism evidence="3 4">
    <name type="scientific">Brumimicrobium aurantiacum</name>
    <dbReference type="NCBI Taxonomy" id="1737063"/>
    <lineage>
        <taxon>Bacteria</taxon>
        <taxon>Pseudomonadati</taxon>
        <taxon>Bacteroidota</taxon>
        <taxon>Flavobacteriia</taxon>
        <taxon>Flavobacteriales</taxon>
        <taxon>Crocinitomicaceae</taxon>
        <taxon>Brumimicrobium</taxon>
    </lineage>
</organism>
<evidence type="ECO:0000256" key="1">
    <source>
        <dbReference type="SAM" id="Phobius"/>
    </source>
</evidence>
<keyword evidence="1" id="KW-0812">Transmembrane</keyword>
<feature type="domain" description="YdbS-like PH" evidence="2">
    <location>
        <begin position="425"/>
        <end position="494"/>
    </location>
</feature>
<evidence type="ECO:0000259" key="2">
    <source>
        <dbReference type="Pfam" id="PF03703"/>
    </source>
</evidence>
<dbReference type="PANTHER" id="PTHR34473:SF2">
    <property type="entry name" value="UPF0699 TRANSMEMBRANE PROTEIN YDBT"/>
    <property type="match status" value="1"/>
</dbReference>
<dbReference type="AlphaFoldDB" id="A0A3E1F036"/>
<keyword evidence="4" id="KW-1185">Reference proteome</keyword>
<feature type="domain" description="YdbS-like PH" evidence="2">
    <location>
        <begin position="70"/>
        <end position="148"/>
    </location>
</feature>
<dbReference type="Pfam" id="PF03703">
    <property type="entry name" value="bPH_2"/>
    <property type="match status" value="2"/>
</dbReference>
<dbReference type="RefSeq" id="WP_116880046.1">
    <property type="nucleotide sequence ID" value="NZ_QURB01000002.1"/>
</dbReference>
<dbReference type="PIRSF" id="PIRSF026631">
    <property type="entry name" value="UCP026631"/>
    <property type="match status" value="1"/>
</dbReference>
<accession>A0A3E1F036</accession>
<reference evidence="3 4" key="1">
    <citation type="submission" date="2018-08" db="EMBL/GenBank/DDBJ databases">
        <title>The draft genome squence of Brumimicrobium sp. N62.</title>
        <authorList>
            <person name="Du Z.-J."/>
            <person name="Luo H.-R."/>
        </authorList>
    </citation>
    <scope>NUCLEOTIDE SEQUENCE [LARGE SCALE GENOMIC DNA]</scope>
    <source>
        <strain evidence="3 4">N62</strain>
    </source>
</reference>
<evidence type="ECO:0000313" key="4">
    <source>
        <dbReference type="Proteomes" id="UP000257127"/>
    </source>
</evidence>
<feature type="transmembrane region" description="Helical" evidence="1">
    <location>
        <begin position="371"/>
        <end position="390"/>
    </location>
</feature>
<sequence length="506" mass="58410">MKTDFSFPNRQNLRGILVLFFMNIIKGIKHNFYVLLPLLSSDFREKYLFTILIVAAVVIVVLLLYSYKSYRNFVFHIEEQRFFLKHGVLRFSKTEIPFDRIQNINIKQNLIQQVLNVVGLEIETAGQNSAEIQIRALKRDVADELKSILLQKAAQQTKVEKEDGSAENIAEEKEIAVETKSPQRVFSLDFLQLIKVGMSSNYLKGFGIMLAFFGTIFQIIEKQFEEYLDATFENMDASVMEGFNSFFAGLFVFIIVVSFLVTVISVVIKYFDLKLTKTGDDYEVEYGLVKRVSQVIKKNKTQVFEVEENPIKDLLKIKNIFVSQASAQELSKKKKIGIVGVSDENLSQLFESLFDLPYPQHFITAKSSYRLLFRVLIKYIVLSLLIGIILYNWQGLMFSTMITSFIFVIFFYVAYKKVQKSYIGVNDDVLQVHGGSIHTINKYVSTYKIQSIVMKRNLFQRRNGHADIIIYTASGQLRIAYLKYAEAKKVINYLTYKVESSNQSWI</sequence>
<protein>
    <recommendedName>
        <fullName evidence="2">YdbS-like PH domain-containing protein</fullName>
    </recommendedName>
</protein>
<dbReference type="InterPro" id="IPR014529">
    <property type="entry name" value="UCP026631"/>
</dbReference>
<keyword evidence="1" id="KW-0472">Membrane</keyword>
<feature type="transmembrane region" description="Helical" evidence="1">
    <location>
        <begin position="246"/>
        <end position="268"/>
    </location>
</feature>
<feature type="transmembrane region" description="Helical" evidence="1">
    <location>
        <begin position="202"/>
        <end position="220"/>
    </location>
</feature>
<dbReference type="EMBL" id="QURB01000002">
    <property type="protein sequence ID" value="RFC55067.1"/>
    <property type="molecule type" value="Genomic_DNA"/>
</dbReference>
<comment type="caution">
    <text evidence="3">The sequence shown here is derived from an EMBL/GenBank/DDBJ whole genome shotgun (WGS) entry which is preliminary data.</text>
</comment>
<dbReference type="InterPro" id="IPR005182">
    <property type="entry name" value="YdbS-like_PH"/>
</dbReference>
<keyword evidence="1" id="KW-1133">Transmembrane helix</keyword>
<feature type="transmembrane region" description="Helical" evidence="1">
    <location>
        <begin position="48"/>
        <end position="67"/>
    </location>
</feature>
<dbReference type="Proteomes" id="UP000257127">
    <property type="component" value="Unassembled WGS sequence"/>
</dbReference>
<feature type="transmembrane region" description="Helical" evidence="1">
    <location>
        <begin position="396"/>
        <end position="415"/>
    </location>
</feature>
<gene>
    <name evidence="3" type="ORF">DXU93_04400</name>
</gene>
<dbReference type="PANTHER" id="PTHR34473">
    <property type="entry name" value="UPF0699 TRANSMEMBRANE PROTEIN YDBS"/>
    <property type="match status" value="1"/>
</dbReference>
<name>A0A3E1F036_9FLAO</name>
<dbReference type="OrthoDB" id="1049931at2"/>
<proteinExistence type="predicted"/>
<feature type="transmembrane region" description="Helical" evidence="1">
    <location>
        <begin position="12"/>
        <end position="28"/>
    </location>
</feature>
<evidence type="ECO:0000313" key="3">
    <source>
        <dbReference type="EMBL" id="RFC55067.1"/>
    </source>
</evidence>